<evidence type="ECO:0000256" key="6">
    <source>
        <dbReference type="SAM" id="SignalP"/>
    </source>
</evidence>
<keyword evidence="6" id="KW-0732">Signal</keyword>
<dbReference type="GO" id="GO:0017004">
    <property type="term" value="P:cytochrome complex assembly"/>
    <property type="evidence" value="ECO:0007669"/>
    <property type="project" value="UniProtKB-KW"/>
</dbReference>
<dbReference type="CDD" id="cd02966">
    <property type="entry name" value="TlpA_like_family"/>
    <property type="match status" value="1"/>
</dbReference>
<dbReference type="EMBL" id="SNRX01000046">
    <property type="protein sequence ID" value="KAA6300812.1"/>
    <property type="molecule type" value="Genomic_DNA"/>
</dbReference>
<feature type="region of interest" description="Disordered" evidence="5">
    <location>
        <begin position="599"/>
        <end position="619"/>
    </location>
</feature>
<name>A0A5M8NVC1_9BACT</name>
<evidence type="ECO:0000259" key="7">
    <source>
        <dbReference type="PROSITE" id="PS51352"/>
    </source>
</evidence>
<dbReference type="GO" id="GO:0030313">
    <property type="term" value="C:cell envelope"/>
    <property type="evidence" value="ECO:0007669"/>
    <property type="project" value="UniProtKB-SubCell"/>
</dbReference>
<dbReference type="Pfam" id="PF13905">
    <property type="entry name" value="Thioredoxin_8"/>
    <property type="match status" value="1"/>
</dbReference>
<feature type="compositionally biased region" description="Basic and acidic residues" evidence="5">
    <location>
        <begin position="603"/>
        <end position="619"/>
    </location>
</feature>
<evidence type="ECO:0000256" key="1">
    <source>
        <dbReference type="ARBA" id="ARBA00004196"/>
    </source>
</evidence>
<keyword evidence="4" id="KW-0676">Redox-active center</keyword>
<comment type="subcellular location">
    <subcellularLocation>
        <location evidence="1">Cell envelope</location>
    </subcellularLocation>
</comment>
<dbReference type="InterPro" id="IPR036249">
    <property type="entry name" value="Thioredoxin-like_sf"/>
</dbReference>
<keyword evidence="2" id="KW-0201">Cytochrome c-type biogenesis</keyword>
<dbReference type="InterPro" id="IPR013766">
    <property type="entry name" value="Thioredoxin_domain"/>
</dbReference>
<evidence type="ECO:0000313" key="8">
    <source>
        <dbReference type="EMBL" id="KAA6300812.1"/>
    </source>
</evidence>
<evidence type="ECO:0000256" key="5">
    <source>
        <dbReference type="SAM" id="MobiDB-lite"/>
    </source>
</evidence>
<accession>A0A5M8NVC1</accession>
<feature type="chain" id="PRO_5024370050" evidence="6">
    <location>
        <begin position="19"/>
        <end position="619"/>
    </location>
</feature>
<keyword evidence="3" id="KW-1015">Disulfide bond</keyword>
<dbReference type="Gene3D" id="3.40.30.10">
    <property type="entry name" value="Glutaredoxin"/>
    <property type="match status" value="1"/>
</dbReference>
<evidence type="ECO:0000256" key="3">
    <source>
        <dbReference type="ARBA" id="ARBA00023157"/>
    </source>
</evidence>
<organism evidence="8 9">
    <name type="scientific">Candidatus Ordinivivax streblomastigis</name>
    <dbReference type="NCBI Taxonomy" id="2540710"/>
    <lineage>
        <taxon>Bacteria</taxon>
        <taxon>Pseudomonadati</taxon>
        <taxon>Bacteroidota</taxon>
        <taxon>Bacteroidia</taxon>
        <taxon>Bacteroidales</taxon>
        <taxon>Candidatus Ordinivivax</taxon>
    </lineage>
</organism>
<dbReference type="PANTHER" id="PTHR42852:SF6">
    <property type="entry name" value="THIOL:DISULFIDE INTERCHANGE PROTEIN DSBE"/>
    <property type="match status" value="1"/>
</dbReference>
<protein>
    <submittedName>
        <fullName evidence="8">Thiol-disulfide oxidoreductase ResA</fullName>
    </submittedName>
</protein>
<dbReference type="InterPro" id="IPR050553">
    <property type="entry name" value="Thioredoxin_ResA/DsbE_sf"/>
</dbReference>
<evidence type="ECO:0000256" key="4">
    <source>
        <dbReference type="ARBA" id="ARBA00023284"/>
    </source>
</evidence>
<dbReference type="PROSITE" id="PS51352">
    <property type="entry name" value="THIOREDOXIN_2"/>
    <property type="match status" value="1"/>
</dbReference>
<feature type="domain" description="Thioredoxin" evidence="7">
    <location>
        <begin position="454"/>
        <end position="615"/>
    </location>
</feature>
<sequence length="619" mass="73565">MKQSLLLSLLTLSILCQAQLPTSLTGNWINQENNAWEYSFFEKFAIYDGKFWNYSVLKNKDKKATIALQQGGETRLLEINQKNDSLLTIKNGKQKSKKYILMHNRYPTYTVKDNTTFPQPDFHPDSAYITGYYHNFDRLDNLPDFLKQQFASAYFNVSVPNFITDEEDEYTTPIDSLGRFFITIPIMDTQEVWVDWKRLNKMAILEPGDQLFLFADMKDLLPRESDKSRENYRKRNKQILWMGNNARINNELVQYNSPQLYVDREAEVKKNISDMEYLQICKNVYQQQMHYLNDYIACHPTLSEKFRLHQNKHEKYRFANNLMQHRFDLNRNIGEQFQEGYMEYVNENFPLYDKNNYTFLRDYKSFLRDYVGYAGDIGPKEVMLKTQIPLTEHVFFYAKLSLVDSLIKEPILKDWWTASLYYDLFDNERKPLHQQEMELFNQRISNPFLRERLLQINKYYAQIEEKGIQDESSLKNTDNLAHITNPDELFNKLIEAYRGKVIYLDFWGTWCSPCRENMKLAGAIEKEVADEDIIFMYFANYSPEQTWKNVIKEMNLTGKNIVHYRLPDNQQTMLEKKLSIRQFPSYLIVNKEGKLVNTNAPSPKEKERLVSELKKLANE</sequence>
<dbReference type="InterPro" id="IPR012336">
    <property type="entry name" value="Thioredoxin-like_fold"/>
</dbReference>
<gene>
    <name evidence="8" type="ORF">EZS26_003032</name>
</gene>
<comment type="caution">
    <text evidence="8">The sequence shown here is derived from an EMBL/GenBank/DDBJ whole genome shotgun (WGS) entry which is preliminary data.</text>
</comment>
<dbReference type="PANTHER" id="PTHR42852">
    <property type="entry name" value="THIOL:DISULFIDE INTERCHANGE PROTEIN DSBE"/>
    <property type="match status" value="1"/>
</dbReference>
<reference evidence="8 9" key="1">
    <citation type="submission" date="2019-03" db="EMBL/GenBank/DDBJ databases">
        <title>Single cell metagenomics reveals metabolic interactions within the superorganism composed of flagellate Streblomastix strix and complex community of Bacteroidetes bacteria on its surface.</title>
        <authorList>
            <person name="Treitli S.C."/>
            <person name="Kolisko M."/>
            <person name="Husnik F."/>
            <person name="Keeling P."/>
            <person name="Hampl V."/>
        </authorList>
    </citation>
    <scope>NUCLEOTIDE SEQUENCE [LARGE SCALE GENOMIC DNA]</scope>
    <source>
        <strain evidence="8">St1</strain>
    </source>
</reference>
<evidence type="ECO:0000313" key="9">
    <source>
        <dbReference type="Proteomes" id="UP000324575"/>
    </source>
</evidence>
<feature type="signal peptide" evidence="6">
    <location>
        <begin position="1"/>
        <end position="18"/>
    </location>
</feature>
<evidence type="ECO:0000256" key="2">
    <source>
        <dbReference type="ARBA" id="ARBA00022748"/>
    </source>
</evidence>
<dbReference type="SUPFAM" id="SSF52833">
    <property type="entry name" value="Thioredoxin-like"/>
    <property type="match status" value="1"/>
</dbReference>
<proteinExistence type="predicted"/>
<dbReference type="Proteomes" id="UP000324575">
    <property type="component" value="Unassembled WGS sequence"/>
</dbReference>
<dbReference type="AlphaFoldDB" id="A0A5M8NVC1"/>